<organism evidence="3 4">
    <name type="scientific">Clytia hemisphaerica</name>
    <dbReference type="NCBI Taxonomy" id="252671"/>
    <lineage>
        <taxon>Eukaryota</taxon>
        <taxon>Metazoa</taxon>
        <taxon>Cnidaria</taxon>
        <taxon>Hydrozoa</taxon>
        <taxon>Hydroidolina</taxon>
        <taxon>Leptothecata</taxon>
        <taxon>Obeliida</taxon>
        <taxon>Clytiidae</taxon>
        <taxon>Clytia</taxon>
    </lineage>
</organism>
<dbReference type="AlphaFoldDB" id="A0A7M5USS9"/>
<accession>A0A7M5USS9</accession>
<dbReference type="EnsemblMetazoa" id="CLYHEMT005210.1">
    <property type="protein sequence ID" value="CLYHEMP005210.1"/>
    <property type="gene ID" value="CLYHEMG005210"/>
</dbReference>
<sequence>MEDMMEEMKRKYFTDMNEVFKILSILIENKSTKRGREANLAETKKVIEAKLQEYAEEENQREKEIEVDMVVEFVEREPEDMPTFSGFGKETHGEEKDGEEESEDKTNNQKENTQEETTPVNRQVGPSKGKKLFFPDHSPPKLRKRNDRILAKDSLETDDDDDDDYVLESTDDEDNEAITPPVFSEQPANKEKQKRRPKNTAEPAARKKQKNAAKIPEGMSKFSF</sequence>
<proteinExistence type="predicted"/>
<keyword evidence="1" id="KW-0175">Coiled coil</keyword>
<feature type="region of interest" description="Disordered" evidence="2">
    <location>
        <begin position="74"/>
        <end position="224"/>
    </location>
</feature>
<dbReference type="Proteomes" id="UP000594262">
    <property type="component" value="Unplaced"/>
</dbReference>
<evidence type="ECO:0000256" key="2">
    <source>
        <dbReference type="SAM" id="MobiDB-lite"/>
    </source>
</evidence>
<evidence type="ECO:0000256" key="1">
    <source>
        <dbReference type="SAM" id="Coils"/>
    </source>
</evidence>
<evidence type="ECO:0000313" key="4">
    <source>
        <dbReference type="Proteomes" id="UP000594262"/>
    </source>
</evidence>
<keyword evidence="4" id="KW-1185">Reference proteome</keyword>
<feature type="compositionally biased region" description="Acidic residues" evidence="2">
    <location>
        <begin position="156"/>
        <end position="176"/>
    </location>
</feature>
<evidence type="ECO:0000313" key="3">
    <source>
        <dbReference type="EnsemblMetazoa" id="CLYHEMP005210.1"/>
    </source>
</evidence>
<protein>
    <submittedName>
        <fullName evidence="3">Uncharacterized protein</fullName>
    </submittedName>
</protein>
<name>A0A7M5USS9_9CNID</name>
<feature type="coiled-coil region" evidence="1">
    <location>
        <begin position="37"/>
        <end position="67"/>
    </location>
</feature>
<reference evidence="3" key="1">
    <citation type="submission" date="2021-01" db="UniProtKB">
        <authorList>
            <consortium name="EnsemblMetazoa"/>
        </authorList>
    </citation>
    <scope>IDENTIFICATION</scope>
</reference>
<feature type="compositionally biased region" description="Polar residues" evidence="2">
    <location>
        <begin position="109"/>
        <end position="121"/>
    </location>
</feature>